<organism evidence="2 3">
    <name type="scientific">Bradyrhizobium campsiandrae</name>
    <dbReference type="NCBI Taxonomy" id="1729892"/>
    <lineage>
        <taxon>Bacteria</taxon>
        <taxon>Pseudomonadati</taxon>
        <taxon>Pseudomonadota</taxon>
        <taxon>Alphaproteobacteria</taxon>
        <taxon>Hyphomicrobiales</taxon>
        <taxon>Nitrobacteraceae</taxon>
        <taxon>Bradyrhizobium</taxon>
    </lineage>
</organism>
<dbReference type="Gene3D" id="3.30.950.30">
    <property type="entry name" value="Schlafen, AAA domain"/>
    <property type="match status" value="1"/>
</dbReference>
<evidence type="ECO:0000313" key="2">
    <source>
        <dbReference type="EMBL" id="MBC9984705.1"/>
    </source>
</evidence>
<evidence type="ECO:0000259" key="1">
    <source>
        <dbReference type="Pfam" id="PF04326"/>
    </source>
</evidence>
<protein>
    <submittedName>
        <fullName evidence="2">ATP-binding protein</fullName>
    </submittedName>
</protein>
<keyword evidence="3" id="KW-1185">Reference proteome</keyword>
<dbReference type="GO" id="GO:0005524">
    <property type="term" value="F:ATP binding"/>
    <property type="evidence" value="ECO:0007669"/>
    <property type="project" value="UniProtKB-KW"/>
</dbReference>
<dbReference type="Proteomes" id="UP000639516">
    <property type="component" value="Unassembled WGS sequence"/>
</dbReference>
<dbReference type="InterPro" id="IPR007421">
    <property type="entry name" value="Schlafen_AlbA_2_dom"/>
</dbReference>
<dbReference type="Pfam" id="PF04326">
    <property type="entry name" value="SLFN_AlbA_2"/>
    <property type="match status" value="1"/>
</dbReference>
<keyword evidence="2" id="KW-0067">ATP-binding</keyword>
<name>A0ABR7UM51_9BRAD</name>
<accession>A0ABR7UM51</accession>
<evidence type="ECO:0000313" key="3">
    <source>
        <dbReference type="Proteomes" id="UP000639516"/>
    </source>
</evidence>
<reference evidence="2 3" key="1">
    <citation type="journal article" date="2020" name="Arch. Microbiol.">
        <title>Bradyrhizobium campsiandrae sp. nov., a nitrogen-fixing bacterial strain isolated from a native leguminous tree from the Amazon adapted to flooded conditions.</title>
        <authorList>
            <person name="Cabral Michel D."/>
            <person name="Martins da Costa E."/>
            <person name="Azarias Guimaraes A."/>
            <person name="Soares de Carvalho T."/>
            <person name="Santos de Castro Caputo P."/>
            <person name="Willems A."/>
            <person name="de Souza Moreira F.M."/>
        </authorList>
    </citation>
    <scope>NUCLEOTIDE SEQUENCE [LARGE SCALE GENOMIC DNA]</scope>
    <source>
        <strain evidence="3">INPA 384B</strain>
    </source>
</reference>
<sequence length="398" mass="43879">MALLHIPLNQIEEQHILELVATRAPETNIIEYKRETYGNSLRDDLEFLADVSSLANTSGGDLIIGIAATQGIPEAPVPFTGDFDGEINRLESRARAGLQPRISLESRAVPVQGGHILVLRVARSYNPPHRIIRENSNRFWARSTAGKYEPNVDQLRELFTLAPRIADQTREFRTNRLIRIASGDAPVTLMHKDVLVLHVVPFSAFDRDAPLPMAELERDYTSFHPIGSRQSQGLKINFDGFLAMSNGDRAANVERAYVQLFRGGIVEAVDGLYVRASGQPLIPVVEVERSITANAMRLMRDLSGIGVAAPYAVLASLLTVERGRFNFAHPGDGAWYDRMGSYTDRPQYAFGEVIFDSAPAGIQACAERMRPLLNQLAQSGGMAGSVSFRDDGTFMTGR</sequence>
<dbReference type="EMBL" id="JAATTO010000141">
    <property type="protein sequence ID" value="MBC9984705.1"/>
    <property type="molecule type" value="Genomic_DNA"/>
</dbReference>
<proteinExistence type="predicted"/>
<feature type="domain" description="Schlafen AlbA-2" evidence="1">
    <location>
        <begin position="26"/>
        <end position="148"/>
    </location>
</feature>
<dbReference type="RefSeq" id="WP_188108350.1">
    <property type="nucleotide sequence ID" value="NZ_JAANIH010000131.1"/>
</dbReference>
<keyword evidence="2" id="KW-0547">Nucleotide-binding</keyword>
<comment type="caution">
    <text evidence="2">The sequence shown here is derived from an EMBL/GenBank/DDBJ whole genome shotgun (WGS) entry which is preliminary data.</text>
</comment>
<dbReference type="InterPro" id="IPR038461">
    <property type="entry name" value="Schlafen_AlbA_2_dom_sf"/>
</dbReference>
<gene>
    <name evidence="2" type="ORF">HA482_41775</name>
</gene>